<dbReference type="GO" id="GO:0030335">
    <property type="term" value="P:positive regulation of cell migration"/>
    <property type="evidence" value="ECO:0007669"/>
    <property type="project" value="TreeGrafter"/>
</dbReference>
<dbReference type="Pfam" id="PF00007">
    <property type="entry name" value="Cys_knot"/>
    <property type="match status" value="1"/>
</dbReference>
<dbReference type="GO" id="GO:0031012">
    <property type="term" value="C:extracellular matrix"/>
    <property type="evidence" value="ECO:0007669"/>
    <property type="project" value="TreeGrafter"/>
</dbReference>
<dbReference type="GO" id="GO:0008201">
    <property type="term" value="F:heparin binding"/>
    <property type="evidence" value="ECO:0007669"/>
    <property type="project" value="TreeGrafter"/>
</dbReference>
<dbReference type="RefSeq" id="XP_023647673.1">
    <property type="nucleotide sequence ID" value="XM_023791905.2"/>
</dbReference>
<dbReference type="PIRSF" id="PIRSF036495">
    <property type="entry name" value="IGFBP_rP_CNN"/>
    <property type="match status" value="1"/>
</dbReference>
<feature type="signal peptide" evidence="7">
    <location>
        <begin position="1"/>
        <end position="20"/>
    </location>
</feature>
<dbReference type="Pfam" id="PF00093">
    <property type="entry name" value="VWC"/>
    <property type="match status" value="1"/>
</dbReference>
<feature type="domain" description="VWFC" evidence="9">
    <location>
        <begin position="94"/>
        <end position="160"/>
    </location>
</feature>
<dbReference type="InterPro" id="IPR000867">
    <property type="entry name" value="IGFBP-like"/>
</dbReference>
<dbReference type="KEGG" id="pki:111833542"/>
<dbReference type="PROSITE" id="PS50092">
    <property type="entry name" value="TSP1"/>
    <property type="match status" value="1"/>
</dbReference>
<dbReference type="PROSITE" id="PS01225">
    <property type="entry name" value="CTCK_2"/>
    <property type="match status" value="1"/>
</dbReference>
<dbReference type="InterPro" id="IPR036383">
    <property type="entry name" value="TSP1_rpt_sf"/>
</dbReference>
<dbReference type="GO" id="GO:0045597">
    <property type="term" value="P:positive regulation of cell differentiation"/>
    <property type="evidence" value="ECO:0007669"/>
    <property type="project" value="TreeGrafter"/>
</dbReference>
<dbReference type="PROSITE" id="PS01208">
    <property type="entry name" value="VWFC_1"/>
    <property type="match status" value="1"/>
</dbReference>
<dbReference type="GO" id="GO:0005178">
    <property type="term" value="F:integrin binding"/>
    <property type="evidence" value="ECO:0007669"/>
    <property type="project" value="TreeGrafter"/>
</dbReference>
<feature type="chain" id="PRO_5017341988" evidence="7">
    <location>
        <begin position="21"/>
        <end position="363"/>
    </location>
</feature>
<comment type="caution">
    <text evidence="6">Lacks conserved residue(s) required for the propagation of feature annotation.</text>
</comment>
<dbReference type="PROSITE" id="PS51323">
    <property type="entry name" value="IGFBP_N_2"/>
    <property type="match status" value="1"/>
</dbReference>
<dbReference type="InterPro" id="IPR012395">
    <property type="entry name" value="IGFBP_CNN"/>
</dbReference>
<dbReference type="GO" id="GO:0051240">
    <property type="term" value="P:positive regulation of multicellular organismal process"/>
    <property type="evidence" value="ECO:0007669"/>
    <property type="project" value="UniProtKB-ARBA"/>
</dbReference>
<keyword evidence="3" id="KW-0964">Secreted</keyword>
<feature type="domain" description="IGFBP N-terminal" evidence="10">
    <location>
        <begin position="15"/>
        <end position="90"/>
    </location>
</feature>
<dbReference type="SMART" id="SM00041">
    <property type="entry name" value="CT"/>
    <property type="match status" value="1"/>
</dbReference>
<dbReference type="AlphaFoldDB" id="A0A3B3S100"/>
<dbReference type="Pfam" id="PF00219">
    <property type="entry name" value="IGFBP"/>
    <property type="match status" value="1"/>
</dbReference>
<dbReference type="InterPro" id="IPR009030">
    <property type="entry name" value="Growth_fac_rcpt_cys_sf"/>
</dbReference>
<dbReference type="Proteomes" id="UP000261540">
    <property type="component" value="Unplaced"/>
</dbReference>
<dbReference type="InterPro" id="IPR006208">
    <property type="entry name" value="Glyco_hormone_CN"/>
</dbReference>
<evidence type="ECO:0000259" key="9">
    <source>
        <dbReference type="PROSITE" id="PS50184"/>
    </source>
</evidence>
<organism evidence="11 12">
    <name type="scientific">Paramormyrops kingsleyae</name>
    <dbReference type="NCBI Taxonomy" id="1676925"/>
    <lineage>
        <taxon>Eukaryota</taxon>
        <taxon>Metazoa</taxon>
        <taxon>Chordata</taxon>
        <taxon>Craniata</taxon>
        <taxon>Vertebrata</taxon>
        <taxon>Euteleostomi</taxon>
        <taxon>Actinopterygii</taxon>
        <taxon>Neopterygii</taxon>
        <taxon>Teleostei</taxon>
        <taxon>Osteoglossocephala</taxon>
        <taxon>Osteoglossomorpha</taxon>
        <taxon>Osteoglossiformes</taxon>
        <taxon>Mormyridae</taxon>
        <taxon>Paramormyrops</taxon>
    </lineage>
</organism>
<dbReference type="SMART" id="SM00121">
    <property type="entry name" value="IB"/>
    <property type="match status" value="1"/>
</dbReference>
<evidence type="ECO:0000256" key="6">
    <source>
        <dbReference type="PROSITE-ProRule" id="PRU00039"/>
    </source>
</evidence>
<dbReference type="GeneTree" id="ENSGT00940000165172"/>
<reference evidence="11" key="1">
    <citation type="submission" date="2025-08" db="UniProtKB">
        <authorList>
            <consortium name="Ensembl"/>
        </authorList>
    </citation>
    <scope>IDENTIFICATION</scope>
</reference>
<reference evidence="11" key="2">
    <citation type="submission" date="2025-09" db="UniProtKB">
        <authorList>
            <consortium name="Ensembl"/>
        </authorList>
    </citation>
    <scope>IDENTIFICATION</scope>
</reference>
<dbReference type="PANTHER" id="PTHR11348:SF20">
    <property type="entry name" value="PROTEIN CYR61"/>
    <property type="match status" value="1"/>
</dbReference>
<protein>
    <submittedName>
        <fullName evidence="11">Si:ch211-106h11.3</fullName>
    </submittedName>
</protein>
<comment type="subcellular location">
    <subcellularLocation>
        <location evidence="1">Secreted</location>
    </subcellularLocation>
</comment>
<feature type="domain" description="CTCK" evidence="8">
    <location>
        <begin position="267"/>
        <end position="341"/>
    </location>
</feature>
<dbReference type="GO" id="GO:0007165">
    <property type="term" value="P:signal transduction"/>
    <property type="evidence" value="ECO:0007669"/>
    <property type="project" value="InterPro"/>
</dbReference>
<evidence type="ECO:0000256" key="1">
    <source>
        <dbReference type="ARBA" id="ARBA00004613"/>
    </source>
</evidence>
<dbReference type="PANTHER" id="PTHR11348">
    <property type="entry name" value="CONNECTIVE TISSUE GROWTH FACTOR-RELATED"/>
    <property type="match status" value="1"/>
</dbReference>
<evidence type="ECO:0000256" key="2">
    <source>
        <dbReference type="ARBA" id="ARBA00008125"/>
    </source>
</evidence>
<dbReference type="InterPro" id="IPR000884">
    <property type="entry name" value="TSP1_rpt"/>
</dbReference>
<dbReference type="PROSITE" id="PS00222">
    <property type="entry name" value="IGFBP_N_1"/>
    <property type="match status" value="1"/>
</dbReference>
<name>A0A3B3S100_9TELE</name>
<dbReference type="Pfam" id="PF19035">
    <property type="entry name" value="TSP1_CCN"/>
    <property type="match status" value="1"/>
</dbReference>
<evidence type="ECO:0000256" key="5">
    <source>
        <dbReference type="ARBA" id="ARBA00023157"/>
    </source>
</evidence>
<evidence type="ECO:0000313" key="11">
    <source>
        <dbReference type="Ensembl" id="ENSPKIP00000023731.1"/>
    </source>
</evidence>
<dbReference type="InterPro" id="IPR050941">
    <property type="entry name" value="CCN"/>
</dbReference>
<sequence length="363" mass="39806">MKNFFYFVVSAVGTVSLVCAGCPAVCDCPAGAPVCLPGVSTVPDGCGCCKVCAAQLNEDCHATQPCDHHKGLECNYGNDIAHDRGICRAKQEGRTCEYSGRIYQSGESFHAGCQHQCTCVDGAVGCAPLCPAHLLLATPSCPTPRLIRVPGQCCPRLDCHKGKPDQSLMHQHPYKPENSVENELLATGKKWDKKREHKHLAASWLQVARECIIQTTKWSPCSRSCGMGVSSRVTNNNRKCKLVKETRLCNIRPCGSVPGPLKKGRKCSRTHKPPEPLRLSYAGCRSAHLYQPNYCGTCVEGHCCSPRRSRTVTVLFVCSDGERFRKAVMFVRSCKCGVPCEPLNEAAMVPRRWLHGDMHNFAD</sequence>
<proteinExistence type="inferred from homology"/>
<evidence type="ECO:0000256" key="4">
    <source>
        <dbReference type="ARBA" id="ARBA00022729"/>
    </source>
</evidence>
<comment type="similarity">
    <text evidence="2">Belongs to the CCN family.</text>
</comment>
<dbReference type="InterPro" id="IPR043973">
    <property type="entry name" value="TSP1_CCN"/>
</dbReference>
<keyword evidence="12" id="KW-1185">Reference proteome</keyword>
<evidence type="ECO:0000256" key="7">
    <source>
        <dbReference type="SAM" id="SignalP"/>
    </source>
</evidence>
<dbReference type="SUPFAM" id="SSF57184">
    <property type="entry name" value="Growth factor receptor domain"/>
    <property type="match status" value="1"/>
</dbReference>
<dbReference type="InterPro" id="IPR017891">
    <property type="entry name" value="Insulin_GF-bd_Cys-rich_CS"/>
</dbReference>
<dbReference type="Gene3D" id="2.10.70.10">
    <property type="entry name" value="Complement Module, domain 1"/>
    <property type="match status" value="1"/>
</dbReference>
<dbReference type="InterPro" id="IPR006207">
    <property type="entry name" value="Cys_knot_C"/>
</dbReference>
<dbReference type="GO" id="GO:0005615">
    <property type="term" value="C:extracellular space"/>
    <property type="evidence" value="ECO:0007669"/>
    <property type="project" value="TreeGrafter"/>
</dbReference>
<evidence type="ECO:0000313" key="12">
    <source>
        <dbReference type="Proteomes" id="UP000261540"/>
    </source>
</evidence>
<dbReference type="Ensembl" id="ENSPKIT00000004420.1">
    <property type="protein sequence ID" value="ENSPKIP00000023731.1"/>
    <property type="gene ID" value="ENSPKIG00000007248.1"/>
</dbReference>
<keyword evidence="4 7" id="KW-0732">Signal</keyword>
<dbReference type="OrthoDB" id="365605at2759"/>
<evidence type="ECO:0000256" key="3">
    <source>
        <dbReference type="ARBA" id="ARBA00022525"/>
    </source>
</evidence>
<evidence type="ECO:0000259" key="8">
    <source>
        <dbReference type="PROSITE" id="PS01225"/>
    </source>
</evidence>
<dbReference type="InterPro" id="IPR001007">
    <property type="entry name" value="VWF_dom"/>
</dbReference>
<dbReference type="Gene3D" id="2.20.100.10">
    <property type="entry name" value="Thrombospondin type-1 (TSP1) repeat"/>
    <property type="match status" value="1"/>
</dbReference>
<evidence type="ECO:0000259" key="10">
    <source>
        <dbReference type="PROSITE" id="PS51323"/>
    </source>
</evidence>
<keyword evidence="5" id="KW-1015">Disulfide bond</keyword>
<dbReference type="SUPFAM" id="SSF57603">
    <property type="entry name" value="FnI-like domain"/>
    <property type="match status" value="1"/>
</dbReference>
<accession>A0A3B3S100</accession>
<dbReference type="GO" id="GO:0007155">
    <property type="term" value="P:cell adhesion"/>
    <property type="evidence" value="ECO:0007669"/>
    <property type="project" value="TreeGrafter"/>
</dbReference>
<dbReference type="SMART" id="SM00214">
    <property type="entry name" value="VWC"/>
    <property type="match status" value="1"/>
</dbReference>
<dbReference type="SUPFAM" id="SSF82895">
    <property type="entry name" value="TSP-1 type 1 repeat"/>
    <property type="match status" value="1"/>
</dbReference>
<dbReference type="PROSITE" id="PS01185">
    <property type="entry name" value="CTCK_1"/>
    <property type="match status" value="1"/>
</dbReference>
<dbReference type="GeneID" id="111833542"/>
<dbReference type="SMART" id="SM00209">
    <property type="entry name" value="TSP1"/>
    <property type="match status" value="1"/>
</dbReference>
<dbReference type="FunFam" id="2.10.70.10:FF:000015">
    <property type="entry name" value="CYR61 isoform 1"/>
    <property type="match status" value="1"/>
</dbReference>
<dbReference type="PROSITE" id="PS50184">
    <property type="entry name" value="VWFC_2"/>
    <property type="match status" value="1"/>
</dbReference>